<dbReference type="GO" id="GO:0003700">
    <property type="term" value="F:DNA-binding transcription factor activity"/>
    <property type="evidence" value="ECO:0007669"/>
    <property type="project" value="InterPro"/>
</dbReference>
<dbReference type="AlphaFoldDB" id="A0A3S3UYQ1"/>
<keyword evidence="1" id="KW-0805">Transcription regulation</keyword>
<accession>A0A3S3UYQ1</accession>
<organism evidence="5 6">
    <name type="scientific">Mucilaginibacter gilvus</name>
    <dbReference type="NCBI Taxonomy" id="2305909"/>
    <lineage>
        <taxon>Bacteria</taxon>
        <taxon>Pseudomonadati</taxon>
        <taxon>Bacteroidota</taxon>
        <taxon>Sphingobacteriia</taxon>
        <taxon>Sphingobacteriales</taxon>
        <taxon>Sphingobacteriaceae</taxon>
        <taxon>Mucilaginibacter</taxon>
    </lineage>
</organism>
<dbReference type="InterPro" id="IPR009057">
    <property type="entry name" value="Homeodomain-like_sf"/>
</dbReference>
<dbReference type="Gene3D" id="1.10.10.60">
    <property type="entry name" value="Homeodomain-like"/>
    <property type="match status" value="1"/>
</dbReference>
<proteinExistence type="predicted"/>
<dbReference type="InterPro" id="IPR018062">
    <property type="entry name" value="HTH_AraC-typ_CS"/>
</dbReference>
<evidence type="ECO:0000313" key="5">
    <source>
        <dbReference type="EMBL" id="RWY53852.1"/>
    </source>
</evidence>
<gene>
    <name evidence="5" type="ORF">EPL05_07220</name>
</gene>
<evidence type="ECO:0000259" key="4">
    <source>
        <dbReference type="PROSITE" id="PS01124"/>
    </source>
</evidence>
<dbReference type="PANTHER" id="PTHR43280">
    <property type="entry name" value="ARAC-FAMILY TRANSCRIPTIONAL REGULATOR"/>
    <property type="match status" value="1"/>
</dbReference>
<dbReference type="Gene3D" id="3.30.70.100">
    <property type="match status" value="1"/>
</dbReference>
<dbReference type="OrthoDB" id="952277at2"/>
<comment type="caution">
    <text evidence="5">The sequence shown here is derived from an EMBL/GenBank/DDBJ whole genome shotgun (WGS) entry which is preliminary data.</text>
</comment>
<dbReference type="SUPFAM" id="SSF46689">
    <property type="entry name" value="Homeodomain-like"/>
    <property type="match status" value="1"/>
</dbReference>
<dbReference type="PROSITE" id="PS00041">
    <property type="entry name" value="HTH_ARAC_FAMILY_1"/>
    <property type="match status" value="1"/>
</dbReference>
<keyword evidence="2" id="KW-0238">DNA-binding</keyword>
<dbReference type="PANTHER" id="PTHR43280:SF28">
    <property type="entry name" value="HTH-TYPE TRANSCRIPTIONAL ACTIVATOR RHAS"/>
    <property type="match status" value="1"/>
</dbReference>
<keyword evidence="6" id="KW-1185">Reference proteome</keyword>
<evidence type="ECO:0000256" key="1">
    <source>
        <dbReference type="ARBA" id="ARBA00023015"/>
    </source>
</evidence>
<name>A0A3S3UYQ1_9SPHI</name>
<dbReference type="Pfam" id="PF12833">
    <property type="entry name" value="HTH_18"/>
    <property type="match status" value="1"/>
</dbReference>
<dbReference type="GO" id="GO:0043565">
    <property type="term" value="F:sequence-specific DNA binding"/>
    <property type="evidence" value="ECO:0007669"/>
    <property type="project" value="InterPro"/>
</dbReference>
<dbReference type="PROSITE" id="PS01124">
    <property type="entry name" value="HTH_ARAC_FAMILY_2"/>
    <property type="match status" value="1"/>
</dbReference>
<protein>
    <submittedName>
        <fullName evidence="5">AraC family transcriptional regulator</fullName>
    </submittedName>
</protein>
<dbReference type="EMBL" id="SBIW01000003">
    <property type="protein sequence ID" value="RWY53852.1"/>
    <property type="molecule type" value="Genomic_DNA"/>
</dbReference>
<sequence length="185" mass="21464">MNLYIKNMVCPRCIRAVEQIFQGIGANAAYVKLGEVILHEDLTIKQIEDLRSQLKQLGFELLDDNHKQQIDQIKSVIINRIHYQGDKKFNLSAVLAEALHRDYSVLSKLFSETEGITIEQYIILQRIEKVKELLIYNEMNLNEISYELNYSSVAHLSAQFKKITGLTPTQFRKNGIHLRKFLNEV</sequence>
<dbReference type="RefSeq" id="WP_128533285.1">
    <property type="nucleotide sequence ID" value="NZ_SBIW01000003.1"/>
</dbReference>
<dbReference type="Proteomes" id="UP000286701">
    <property type="component" value="Unassembled WGS sequence"/>
</dbReference>
<keyword evidence="3" id="KW-0804">Transcription</keyword>
<dbReference type="SMART" id="SM00342">
    <property type="entry name" value="HTH_ARAC"/>
    <property type="match status" value="1"/>
</dbReference>
<feature type="domain" description="HTH araC/xylS-type" evidence="4">
    <location>
        <begin position="95"/>
        <end position="174"/>
    </location>
</feature>
<dbReference type="InterPro" id="IPR018060">
    <property type="entry name" value="HTH_AraC"/>
</dbReference>
<evidence type="ECO:0000256" key="2">
    <source>
        <dbReference type="ARBA" id="ARBA00023125"/>
    </source>
</evidence>
<evidence type="ECO:0000256" key="3">
    <source>
        <dbReference type="ARBA" id="ARBA00023163"/>
    </source>
</evidence>
<reference evidence="5 6" key="1">
    <citation type="submission" date="2019-01" db="EMBL/GenBank/DDBJ databases">
        <title>Mucilaginibacter antarcticum sp. nov., isolated from antarctic soil.</title>
        <authorList>
            <person name="Yan Y.-Q."/>
            <person name="Du Z.-J."/>
        </authorList>
    </citation>
    <scope>NUCLEOTIDE SEQUENCE [LARGE SCALE GENOMIC DNA]</scope>
    <source>
        <strain evidence="5 6">F01003</strain>
    </source>
</reference>
<evidence type="ECO:0000313" key="6">
    <source>
        <dbReference type="Proteomes" id="UP000286701"/>
    </source>
</evidence>